<dbReference type="AlphaFoldDB" id="A0AAN9XH07"/>
<dbReference type="Proteomes" id="UP001386955">
    <property type="component" value="Unassembled WGS sequence"/>
</dbReference>
<evidence type="ECO:0000313" key="2">
    <source>
        <dbReference type="Proteomes" id="UP001386955"/>
    </source>
</evidence>
<name>A0AAN9XH07_PSOTE</name>
<reference evidence="1 2" key="1">
    <citation type="submission" date="2024-01" db="EMBL/GenBank/DDBJ databases">
        <title>The genomes of 5 underutilized Papilionoideae crops provide insights into root nodulation and disease resistanc.</title>
        <authorList>
            <person name="Jiang F."/>
        </authorList>
    </citation>
    <scope>NUCLEOTIDE SEQUENCE [LARGE SCALE GENOMIC DNA]</scope>
    <source>
        <strain evidence="1">DUOXIRENSHENG_FW03</strain>
        <tissue evidence="1">Leaves</tissue>
    </source>
</reference>
<comment type="caution">
    <text evidence="1">The sequence shown here is derived from an EMBL/GenBank/DDBJ whole genome shotgun (WGS) entry which is preliminary data.</text>
</comment>
<evidence type="ECO:0000313" key="1">
    <source>
        <dbReference type="EMBL" id="KAK7391448.1"/>
    </source>
</evidence>
<dbReference type="EMBL" id="JAYMYS010000005">
    <property type="protein sequence ID" value="KAK7391448.1"/>
    <property type="molecule type" value="Genomic_DNA"/>
</dbReference>
<proteinExistence type="predicted"/>
<keyword evidence="2" id="KW-1185">Reference proteome</keyword>
<organism evidence="1 2">
    <name type="scientific">Psophocarpus tetragonolobus</name>
    <name type="common">Winged bean</name>
    <name type="synonym">Dolichos tetragonolobus</name>
    <dbReference type="NCBI Taxonomy" id="3891"/>
    <lineage>
        <taxon>Eukaryota</taxon>
        <taxon>Viridiplantae</taxon>
        <taxon>Streptophyta</taxon>
        <taxon>Embryophyta</taxon>
        <taxon>Tracheophyta</taxon>
        <taxon>Spermatophyta</taxon>
        <taxon>Magnoliopsida</taxon>
        <taxon>eudicotyledons</taxon>
        <taxon>Gunneridae</taxon>
        <taxon>Pentapetalae</taxon>
        <taxon>rosids</taxon>
        <taxon>fabids</taxon>
        <taxon>Fabales</taxon>
        <taxon>Fabaceae</taxon>
        <taxon>Papilionoideae</taxon>
        <taxon>50 kb inversion clade</taxon>
        <taxon>NPAAA clade</taxon>
        <taxon>indigoferoid/millettioid clade</taxon>
        <taxon>Phaseoleae</taxon>
        <taxon>Psophocarpus</taxon>
    </lineage>
</organism>
<accession>A0AAN9XH07</accession>
<sequence>MLYICPKGTCKYIKLKWIFLSTVLYNVGVLSLKKQTWRYQNTRNTNIWILTYSGSPSKKPTLDLWWLNL</sequence>
<gene>
    <name evidence="1" type="ORF">VNO78_19864</name>
</gene>
<protein>
    <submittedName>
        <fullName evidence="1">Uncharacterized protein</fullName>
    </submittedName>
</protein>